<dbReference type="Pfam" id="PF00551">
    <property type="entry name" value="Formyl_trans_N"/>
    <property type="match status" value="1"/>
</dbReference>
<keyword evidence="10" id="KW-1185">Reference proteome</keyword>
<dbReference type="EMBL" id="CP032098">
    <property type="protein sequence ID" value="AXX93707.1"/>
    <property type="molecule type" value="Genomic_DNA"/>
</dbReference>
<reference evidence="9 10" key="1">
    <citation type="submission" date="2017-09" db="EMBL/GenBank/DDBJ databases">
        <title>Arcobacter canalis sp. nov., a new species isolated from a water canal contaminated with urban sewage.</title>
        <authorList>
            <person name="Perez-Cataluna A."/>
            <person name="Salas-Masso N."/>
            <person name="Figueras M.J."/>
        </authorList>
    </citation>
    <scope>NUCLEOTIDE SEQUENCE [LARGE SCALE GENOMIC DNA]</scope>
    <source>
        <strain evidence="9 10">F98-3</strain>
    </source>
</reference>
<evidence type="ECO:0000313" key="11">
    <source>
        <dbReference type="Proteomes" id="UP000262712"/>
    </source>
</evidence>
<dbReference type="NCBIfam" id="TIGR00639">
    <property type="entry name" value="PurN"/>
    <property type="match status" value="1"/>
</dbReference>
<comment type="catalytic activity">
    <reaction evidence="5">
        <text>N(1)-(5-phospho-beta-D-ribosyl)glycinamide + (6R)-10-formyltetrahydrofolate = N(2)-formyl-N(1)-(5-phospho-beta-D-ribosyl)glycinamide + (6S)-5,6,7,8-tetrahydrofolate + H(+)</text>
        <dbReference type="Rhea" id="RHEA:15053"/>
        <dbReference type="ChEBI" id="CHEBI:15378"/>
        <dbReference type="ChEBI" id="CHEBI:57453"/>
        <dbReference type="ChEBI" id="CHEBI:143788"/>
        <dbReference type="ChEBI" id="CHEBI:147286"/>
        <dbReference type="ChEBI" id="CHEBI:195366"/>
        <dbReference type="EC" id="2.1.2.2"/>
    </reaction>
</comment>
<dbReference type="AlphaFoldDB" id="A0A2G1DHG7"/>
<dbReference type="GO" id="GO:0004644">
    <property type="term" value="F:phosphoribosylglycinamide formyltransferase activity"/>
    <property type="evidence" value="ECO:0007669"/>
    <property type="project" value="UniProtKB-UniRule"/>
</dbReference>
<dbReference type="InterPro" id="IPR002376">
    <property type="entry name" value="Formyl_transf_N"/>
</dbReference>
<dbReference type="Gene3D" id="3.40.50.170">
    <property type="entry name" value="Formyl transferase, N-terminal domain"/>
    <property type="match status" value="1"/>
</dbReference>
<keyword evidence="2 9" id="KW-0808">Transferase</keyword>
<dbReference type="InterPro" id="IPR004607">
    <property type="entry name" value="GART"/>
</dbReference>
<gene>
    <name evidence="9" type="primary">purN</name>
    <name evidence="8" type="ORF">AMOL_2774</name>
    <name evidence="9" type="ORF">CPU12_08080</name>
</gene>
<organism evidence="9 10">
    <name type="scientific">Malaciobacter molluscorum LMG 25693</name>
    <dbReference type="NCBI Taxonomy" id="870501"/>
    <lineage>
        <taxon>Bacteria</taxon>
        <taxon>Pseudomonadati</taxon>
        <taxon>Campylobacterota</taxon>
        <taxon>Epsilonproteobacteria</taxon>
        <taxon>Campylobacterales</taxon>
        <taxon>Arcobacteraceae</taxon>
        <taxon>Malaciobacter</taxon>
    </lineage>
</organism>
<feature type="domain" description="Formyl transferase N-terminal" evidence="7">
    <location>
        <begin position="2"/>
        <end position="186"/>
    </location>
</feature>
<evidence type="ECO:0000256" key="3">
    <source>
        <dbReference type="ARBA" id="ARBA00022755"/>
    </source>
</evidence>
<reference evidence="8 11" key="2">
    <citation type="submission" date="2018-08" db="EMBL/GenBank/DDBJ databases">
        <title>Complete genome of the Arcobacter molluscorum type strain LMG 25693.</title>
        <authorList>
            <person name="Miller W.G."/>
            <person name="Yee E."/>
            <person name="Bono J.L."/>
        </authorList>
    </citation>
    <scope>NUCLEOTIDE SEQUENCE [LARGE SCALE GENOMIC DNA]</scope>
    <source>
        <strain evidence="8 11">CECT 7696</strain>
    </source>
</reference>
<comment type="similarity">
    <text evidence="4">Belongs to the GART family.</text>
</comment>
<dbReference type="GO" id="GO:0006189">
    <property type="term" value="P:'de novo' IMP biosynthetic process"/>
    <property type="evidence" value="ECO:0007669"/>
    <property type="project" value="UniProtKB-UniPathway"/>
</dbReference>
<evidence type="ECO:0000256" key="6">
    <source>
        <dbReference type="NCBIfam" id="TIGR00639"/>
    </source>
</evidence>
<dbReference type="GO" id="GO:0005737">
    <property type="term" value="C:cytoplasm"/>
    <property type="evidence" value="ECO:0007669"/>
    <property type="project" value="TreeGrafter"/>
</dbReference>
<protein>
    <recommendedName>
        <fullName evidence="6">Phosphoribosylglycinamide formyltransferase</fullName>
        <ecNumber evidence="6">2.1.2.2</ecNumber>
    </recommendedName>
</protein>
<dbReference type="EMBL" id="NXFY01000011">
    <property type="protein sequence ID" value="PHO17884.1"/>
    <property type="molecule type" value="Genomic_DNA"/>
</dbReference>
<dbReference type="RefSeq" id="WP_099342597.1">
    <property type="nucleotide sequence ID" value="NZ_CP032098.1"/>
</dbReference>
<sequence>MKRIGILSSHNGSGFEYIQKVCKDKVLDANVVVVISNNSNAKVLQKAASFDIPNFIVNSKTYENENLDLIITNLLKEYNCDIIFLSGYMKKIGKEILKEFDKKIINTHPALLPKFGGKGMYGRNVHEAVINSNETTSGVTIHYVDENYDEGEYILQKSIDLSKDETVDSLEQKIKDLEQKAIVEALKTIV</sequence>
<dbReference type="Proteomes" id="UP000262712">
    <property type="component" value="Chromosome"/>
</dbReference>
<proteinExistence type="inferred from homology"/>
<accession>A0A2G1DHG7</accession>
<evidence type="ECO:0000256" key="2">
    <source>
        <dbReference type="ARBA" id="ARBA00022679"/>
    </source>
</evidence>
<dbReference type="InterPro" id="IPR001555">
    <property type="entry name" value="GART_AS"/>
</dbReference>
<dbReference type="CDD" id="cd08645">
    <property type="entry name" value="FMT_core_GART"/>
    <property type="match status" value="1"/>
</dbReference>
<dbReference type="KEGG" id="amol:AMOL_2774"/>
<evidence type="ECO:0000256" key="1">
    <source>
        <dbReference type="ARBA" id="ARBA00005054"/>
    </source>
</evidence>
<keyword evidence="3" id="KW-0658">Purine biosynthesis</keyword>
<dbReference type="PANTHER" id="PTHR43369">
    <property type="entry name" value="PHOSPHORIBOSYLGLYCINAMIDE FORMYLTRANSFERASE"/>
    <property type="match status" value="1"/>
</dbReference>
<dbReference type="PROSITE" id="PS00373">
    <property type="entry name" value="GART"/>
    <property type="match status" value="1"/>
</dbReference>
<dbReference type="PANTHER" id="PTHR43369:SF2">
    <property type="entry name" value="PHOSPHORIBOSYLGLYCINAMIDE FORMYLTRANSFERASE"/>
    <property type="match status" value="1"/>
</dbReference>
<evidence type="ECO:0000313" key="9">
    <source>
        <dbReference type="EMBL" id="PHO17884.1"/>
    </source>
</evidence>
<evidence type="ECO:0000256" key="4">
    <source>
        <dbReference type="ARBA" id="ARBA00038440"/>
    </source>
</evidence>
<dbReference type="UniPathway" id="UPA00074">
    <property type="reaction ID" value="UER00126"/>
</dbReference>
<dbReference type="InterPro" id="IPR036477">
    <property type="entry name" value="Formyl_transf_N_sf"/>
</dbReference>
<dbReference type="Proteomes" id="UP000221222">
    <property type="component" value="Unassembled WGS sequence"/>
</dbReference>
<evidence type="ECO:0000256" key="5">
    <source>
        <dbReference type="ARBA" id="ARBA00047664"/>
    </source>
</evidence>
<evidence type="ECO:0000313" key="10">
    <source>
        <dbReference type="Proteomes" id="UP000221222"/>
    </source>
</evidence>
<dbReference type="EC" id="2.1.2.2" evidence="6"/>
<evidence type="ECO:0000313" key="8">
    <source>
        <dbReference type="EMBL" id="AXX93707.1"/>
    </source>
</evidence>
<comment type="pathway">
    <text evidence="1">Purine metabolism; IMP biosynthesis via de novo pathway; N(2)-formyl-N(1)-(5-phospho-D-ribosyl)glycinamide from N(1)-(5-phospho-D-ribosyl)glycinamide (10-formyl THF route): step 1/1.</text>
</comment>
<dbReference type="SUPFAM" id="SSF53328">
    <property type="entry name" value="Formyltransferase"/>
    <property type="match status" value="1"/>
</dbReference>
<evidence type="ECO:0000259" key="7">
    <source>
        <dbReference type="Pfam" id="PF00551"/>
    </source>
</evidence>
<name>A0A2G1DHG7_9BACT</name>